<sequence>WLNAFPQLFLPSLSNESRLRFVLICTSEFTNTEDRAEVISKDCAIQEILKSDNSDELLEKYGLKKLADKSLIAEAE</sequence>
<reference evidence="1" key="1">
    <citation type="journal article" date="2014" name="Front. Microbiol.">
        <title>High frequency of phylogenetically diverse reductive dehalogenase-homologous genes in deep subseafloor sedimentary metagenomes.</title>
        <authorList>
            <person name="Kawai M."/>
            <person name="Futagami T."/>
            <person name="Toyoda A."/>
            <person name="Takaki Y."/>
            <person name="Nishi S."/>
            <person name="Hori S."/>
            <person name="Arai W."/>
            <person name="Tsubouchi T."/>
            <person name="Morono Y."/>
            <person name="Uchiyama I."/>
            <person name="Ito T."/>
            <person name="Fujiyama A."/>
            <person name="Inagaki F."/>
            <person name="Takami H."/>
        </authorList>
    </citation>
    <scope>NUCLEOTIDE SEQUENCE</scope>
    <source>
        <strain evidence="1">Expedition CK06-06</strain>
    </source>
</reference>
<proteinExistence type="predicted"/>
<dbReference type="EMBL" id="BART01035122">
    <property type="protein sequence ID" value="GAH11171.1"/>
    <property type="molecule type" value="Genomic_DNA"/>
</dbReference>
<gene>
    <name evidence="1" type="ORF">S01H4_59778</name>
</gene>
<accession>X1CRU8</accession>
<evidence type="ECO:0000313" key="1">
    <source>
        <dbReference type="EMBL" id="GAH11171.1"/>
    </source>
</evidence>
<dbReference type="AlphaFoldDB" id="X1CRU8"/>
<organism evidence="1">
    <name type="scientific">marine sediment metagenome</name>
    <dbReference type="NCBI Taxonomy" id="412755"/>
    <lineage>
        <taxon>unclassified sequences</taxon>
        <taxon>metagenomes</taxon>
        <taxon>ecological metagenomes</taxon>
    </lineage>
</organism>
<comment type="caution">
    <text evidence="1">The sequence shown here is derived from an EMBL/GenBank/DDBJ whole genome shotgun (WGS) entry which is preliminary data.</text>
</comment>
<name>X1CRU8_9ZZZZ</name>
<protein>
    <submittedName>
        <fullName evidence="1">Uncharacterized protein</fullName>
    </submittedName>
</protein>
<feature type="non-terminal residue" evidence="1">
    <location>
        <position position="1"/>
    </location>
</feature>